<proteinExistence type="predicted"/>
<feature type="compositionally biased region" description="Polar residues" evidence="1">
    <location>
        <begin position="768"/>
        <end position="780"/>
    </location>
</feature>
<dbReference type="GO" id="GO:0016604">
    <property type="term" value="C:nuclear body"/>
    <property type="evidence" value="ECO:0007669"/>
    <property type="project" value="TreeGrafter"/>
</dbReference>
<feature type="region of interest" description="Disordered" evidence="1">
    <location>
        <begin position="622"/>
        <end position="660"/>
    </location>
</feature>
<dbReference type="AlphaFoldDB" id="A0A091EP43"/>
<dbReference type="Proteomes" id="UP000028990">
    <property type="component" value="Unassembled WGS sequence"/>
</dbReference>
<evidence type="ECO:0000313" key="2">
    <source>
        <dbReference type="EMBL" id="KFO37451.1"/>
    </source>
</evidence>
<reference evidence="2 3" key="1">
    <citation type="submission" date="2013-11" db="EMBL/GenBank/DDBJ databases">
        <title>The Damaraland mole rat (Fukomys damarensis) genome and evolution of African mole rats.</title>
        <authorList>
            <person name="Gladyshev V.N."/>
            <person name="Fang X."/>
        </authorList>
    </citation>
    <scope>NUCLEOTIDE SEQUENCE [LARGE SCALE GENOMIC DNA]</scope>
    <source>
        <tissue evidence="2">Liver</tissue>
    </source>
</reference>
<organism evidence="2 3">
    <name type="scientific">Fukomys damarensis</name>
    <name type="common">Damaraland mole rat</name>
    <name type="synonym">Cryptomys damarensis</name>
    <dbReference type="NCBI Taxonomy" id="885580"/>
    <lineage>
        <taxon>Eukaryota</taxon>
        <taxon>Metazoa</taxon>
        <taxon>Chordata</taxon>
        <taxon>Craniata</taxon>
        <taxon>Vertebrata</taxon>
        <taxon>Euteleostomi</taxon>
        <taxon>Mammalia</taxon>
        <taxon>Eutheria</taxon>
        <taxon>Euarchontoglires</taxon>
        <taxon>Glires</taxon>
        <taxon>Rodentia</taxon>
        <taxon>Hystricomorpha</taxon>
        <taxon>Bathyergidae</taxon>
        <taxon>Fukomys</taxon>
    </lineage>
</organism>
<dbReference type="eggNOG" id="ENOG502QV1F">
    <property type="taxonomic scope" value="Eukaryota"/>
</dbReference>
<feature type="compositionally biased region" description="Polar residues" evidence="1">
    <location>
        <begin position="628"/>
        <end position="643"/>
    </location>
</feature>
<protein>
    <submittedName>
        <fullName evidence="2">Mastermind-like domain-containing protein 1</fullName>
    </submittedName>
</protein>
<feature type="compositionally biased region" description="Polar residues" evidence="1">
    <location>
        <begin position="347"/>
        <end position="367"/>
    </location>
</feature>
<gene>
    <name evidence="2" type="ORF">H920_01150</name>
</gene>
<dbReference type="InterPro" id="IPR026131">
    <property type="entry name" value="MAMLD1"/>
</dbReference>
<keyword evidence="3" id="KW-1185">Reference proteome</keyword>
<dbReference type="PANTHER" id="PTHR15275:SF0">
    <property type="entry name" value="MASTERMIND-LIKE DOMAIN-CONTAINING PROTEIN 1"/>
    <property type="match status" value="1"/>
</dbReference>
<sequence>MDDWKSRLVVKSMLPHFAMVGNRQEPRKLQESGTNKRRQEEDDFQFPGMADGGYPNKIKRPCLEDVTLPMGPGAHPSTICTELHVPALTMPPSSATMGLAGQSLLLEHNPMNGSMTSSQFGVQPTTEMGLKGPSIPYYEKINSTPAVDQELQDLLEELTKIQEPSLNDLDLEKILGSKPEEPLDLYHTQTLEETPPKLPVQVPQLEDLDSGKEFTSSCSQVTGVSLPILPSSTGISYSVPSTSKQMASPSSSIAQAKNQAMLPVTMPPLPVPQWHHAHQLKALAASKQGCATKQQGSSPTWSGLPPPGLSPPYRPVPSPHPPPPPPPFSPQSFMVSCMSSSSSSSSTLQGSPNDLLSSMASGSSANLGPTLPYAPEKLPSPALSQQPQFSPQSSILANLVSSTIKSPQGHLMSALPTSNPGPSPPYRPEKLSSPGLPQHSSPEAPEPFNFGHTKPLSHFVSEPAPQKMPSMPATSRQASLLHYLQQPLPAQASSATASSTATATLQLQPQLQQQPEHSFLLQQMMQQPQRFQRSVASESVPTLPRQQEKQKSGLMAMTPKQRSAYVAQQMSPFQAVQEQVTPKCIQTKTSPSSSQHMMPPRPRLLPHNMNPGAIPPTRHQSCEGMGMSSPTPRKQQGTFSTGSHFPVSSHPSQKALGGLDCQHPQSAKAAFPGVLPPRFCPSPLGSQPLSPHRLRQPSVPKMPTLLNSATWVVLSAAAVTTAVSREPSPTQADNRNSVFAKTPMKVPPIAQAFPSQQAVAPPGHVTPGSGSDQKRNSPTLVNSSFGLLGSQSLRQSPVQGPVPVLSTKALQQGAASFAPMSPIHGIEPPSYVAAVAATSATAASQSLGPFNRTGTLPQLPPINVLPQQLLNGLISPPDYSEVDFIEALLKGSGEGPDEDWLSNLRLIDDILEQHAAAQNAGQLPQGARGL</sequence>
<evidence type="ECO:0000313" key="3">
    <source>
        <dbReference type="Proteomes" id="UP000028990"/>
    </source>
</evidence>
<evidence type="ECO:0000256" key="1">
    <source>
        <dbReference type="SAM" id="MobiDB-lite"/>
    </source>
</evidence>
<dbReference type="GO" id="GO:0006357">
    <property type="term" value="P:regulation of transcription by RNA polymerase II"/>
    <property type="evidence" value="ECO:0007669"/>
    <property type="project" value="TreeGrafter"/>
</dbReference>
<feature type="compositionally biased region" description="Pro residues" evidence="1">
    <location>
        <begin position="304"/>
        <end position="329"/>
    </location>
</feature>
<dbReference type="EMBL" id="KN120832">
    <property type="protein sequence ID" value="KFO37451.1"/>
    <property type="molecule type" value="Genomic_DNA"/>
</dbReference>
<feature type="region of interest" description="Disordered" evidence="1">
    <location>
        <begin position="285"/>
        <end position="391"/>
    </location>
</feature>
<name>A0A091EP43_FUKDA</name>
<dbReference type="STRING" id="885580.ENSFDAP00000009615"/>
<feature type="region of interest" description="Disordered" evidence="1">
    <location>
        <begin position="754"/>
        <end position="780"/>
    </location>
</feature>
<dbReference type="PANTHER" id="PTHR15275">
    <property type="entry name" value="CG1 PROTEIN/F18"/>
    <property type="match status" value="1"/>
</dbReference>
<feature type="region of interest" description="Disordered" evidence="1">
    <location>
        <begin position="19"/>
        <end position="55"/>
    </location>
</feature>
<feature type="compositionally biased region" description="Low complexity" evidence="1">
    <location>
        <begin position="379"/>
        <end position="391"/>
    </location>
</feature>
<feature type="region of interest" description="Disordered" evidence="1">
    <location>
        <begin position="406"/>
        <end position="477"/>
    </location>
</feature>
<accession>A0A091EP43</accession>